<proteinExistence type="predicted"/>
<comment type="caution">
    <text evidence="2">The sequence shown here is derived from an EMBL/GenBank/DDBJ whole genome shotgun (WGS) entry which is preliminary data.</text>
</comment>
<protein>
    <submittedName>
        <fullName evidence="2">Uncharacterized protein</fullName>
    </submittedName>
</protein>
<name>A0ABP1PXQ2_9HEXA</name>
<evidence type="ECO:0000313" key="2">
    <source>
        <dbReference type="EMBL" id="CAL8079378.1"/>
    </source>
</evidence>
<sequence length="110" mass="12554">MNTFMKLSILYAVLLINADKLARATPLALGTIEEALQPAEGSPATEVNKDKERRDVQLQLDANDNWDHHKQIDPLELGYNSEDRFQNAESKHFVEKRVLTLPFSDERVYG</sequence>
<accession>A0ABP1PXQ2</accession>
<organism evidence="2 3">
    <name type="scientific">Orchesella dallaii</name>
    <dbReference type="NCBI Taxonomy" id="48710"/>
    <lineage>
        <taxon>Eukaryota</taxon>
        <taxon>Metazoa</taxon>
        <taxon>Ecdysozoa</taxon>
        <taxon>Arthropoda</taxon>
        <taxon>Hexapoda</taxon>
        <taxon>Collembola</taxon>
        <taxon>Entomobryomorpha</taxon>
        <taxon>Entomobryoidea</taxon>
        <taxon>Orchesellidae</taxon>
        <taxon>Orchesellinae</taxon>
        <taxon>Orchesella</taxon>
    </lineage>
</organism>
<reference evidence="2 3" key="1">
    <citation type="submission" date="2024-08" db="EMBL/GenBank/DDBJ databases">
        <authorList>
            <person name="Cucini C."/>
            <person name="Frati F."/>
        </authorList>
    </citation>
    <scope>NUCLEOTIDE SEQUENCE [LARGE SCALE GENOMIC DNA]</scope>
</reference>
<evidence type="ECO:0000256" key="1">
    <source>
        <dbReference type="SAM" id="SignalP"/>
    </source>
</evidence>
<keyword evidence="3" id="KW-1185">Reference proteome</keyword>
<feature type="chain" id="PRO_5047440258" evidence="1">
    <location>
        <begin position="25"/>
        <end position="110"/>
    </location>
</feature>
<feature type="signal peptide" evidence="1">
    <location>
        <begin position="1"/>
        <end position="24"/>
    </location>
</feature>
<keyword evidence="1" id="KW-0732">Signal</keyword>
<gene>
    <name evidence="2" type="ORF">ODALV1_LOCUS4348</name>
</gene>
<dbReference type="EMBL" id="CAXLJM020000013">
    <property type="protein sequence ID" value="CAL8079378.1"/>
    <property type="molecule type" value="Genomic_DNA"/>
</dbReference>
<dbReference type="Proteomes" id="UP001642540">
    <property type="component" value="Unassembled WGS sequence"/>
</dbReference>
<evidence type="ECO:0000313" key="3">
    <source>
        <dbReference type="Proteomes" id="UP001642540"/>
    </source>
</evidence>